<dbReference type="GO" id="GO:0051301">
    <property type="term" value="P:cell division"/>
    <property type="evidence" value="ECO:0007669"/>
    <property type="project" value="InterPro"/>
</dbReference>
<dbReference type="Proteomes" id="UP000477488">
    <property type="component" value="Unassembled WGS sequence"/>
</dbReference>
<dbReference type="Pfam" id="PF13174">
    <property type="entry name" value="TPR_6"/>
    <property type="match status" value="1"/>
</dbReference>
<dbReference type="InterPro" id="IPR011990">
    <property type="entry name" value="TPR-like_helical_dom_sf"/>
</dbReference>
<protein>
    <submittedName>
        <fullName evidence="4">Tol-pal system protein YbgF</fullName>
    </submittedName>
</protein>
<dbReference type="InterPro" id="IPR014162">
    <property type="entry name" value="CpoB_C"/>
</dbReference>
<dbReference type="EMBL" id="VUMH01000012">
    <property type="protein sequence ID" value="MSS28631.1"/>
    <property type="molecule type" value="Genomic_DNA"/>
</dbReference>
<evidence type="ECO:0000313" key="4">
    <source>
        <dbReference type="EMBL" id="MSS28631.1"/>
    </source>
</evidence>
<evidence type="ECO:0000256" key="2">
    <source>
        <dbReference type="SAM" id="MobiDB-lite"/>
    </source>
</evidence>
<feature type="repeat" description="TPR" evidence="1">
    <location>
        <begin position="239"/>
        <end position="272"/>
    </location>
</feature>
<dbReference type="SUPFAM" id="SSF48452">
    <property type="entry name" value="TPR-like"/>
    <property type="match status" value="1"/>
</dbReference>
<dbReference type="NCBIfam" id="TIGR02795">
    <property type="entry name" value="tol_pal_ybgF"/>
    <property type="match status" value="1"/>
</dbReference>
<dbReference type="InterPro" id="IPR019734">
    <property type="entry name" value="TPR_rpt"/>
</dbReference>
<gene>
    <name evidence="4" type="primary">ybgF</name>
    <name evidence="4" type="ORF">FYJ44_11440</name>
</gene>
<keyword evidence="3" id="KW-0732">Signal</keyword>
<dbReference type="SMART" id="SM00028">
    <property type="entry name" value="TPR"/>
    <property type="match status" value="2"/>
</dbReference>
<dbReference type="RefSeq" id="WP_154512210.1">
    <property type="nucleotide sequence ID" value="NZ_VUMH01000012.1"/>
</dbReference>
<name>A0A6L5XP20_9BACT</name>
<evidence type="ECO:0000256" key="1">
    <source>
        <dbReference type="PROSITE-ProRule" id="PRU00339"/>
    </source>
</evidence>
<evidence type="ECO:0000313" key="5">
    <source>
        <dbReference type="Proteomes" id="UP000477488"/>
    </source>
</evidence>
<dbReference type="AlphaFoldDB" id="A0A6L5XP20"/>
<dbReference type="HAMAP" id="MF_02066">
    <property type="entry name" value="CpoB"/>
    <property type="match status" value="1"/>
</dbReference>
<keyword evidence="1" id="KW-0802">TPR repeat</keyword>
<dbReference type="Pfam" id="PF13432">
    <property type="entry name" value="TPR_16"/>
    <property type="match status" value="1"/>
</dbReference>
<dbReference type="Gene3D" id="1.25.40.10">
    <property type="entry name" value="Tetratricopeptide repeat domain"/>
    <property type="match status" value="1"/>
</dbReference>
<feature type="compositionally biased region" description="Low complexity" evidence="2">
    <location>
        <begin position="169"/>
        <end position="182"/>
    </location>
</feature>
<dbReference type="InterPro" id="IPR034706">
    <property type="entry name" value="CpoB"/>
</dbReference>
<comment type="caution">
    <text evidence="4">The sequence shown here is derived from an EMBL/GenBank/DDBJ whole genome shotgun (WGS) entry which is preliminary data.</text>
</comment>
<feature type="signal peptide" evidence="3">
    <location>
        <begin position="1"/>
        <end position="21"/>
    </location>
</feature>
<dbReference type="PROSITE" id="PS51257">
    <property type="entry name" value="PROKAR_LIPOPROTEIN"/>
    <property type="match status" value="1"/>
</dbReference>
<dbReference type="PROSITE" id="PS50005">
    <property type="entry name" value="TPR"/>
    <property type="match status" value="1"/>
</dbReference>
<reference evidence="4 5" key="1">
    <citation type="submission" date="2019-09" db="EMBL/GenBank/DDBJ databases">
        <title>In-depth cultivation of the pig gut microbiome towards novel bacterial diversity and tailored functional studies.</title>
        <authorList>
            <person name="Wylensek D."/>
            <person name="Hitch T.C.A."/>
            <person name="Clavel T."/>
        </authorList>
    </citation>
    <scope>NUCLEOTIDE SEQUENCE [LARGE SCALE GENOMIC DNA]</scope>
    <source>
        <strain evidence="4 5">PG-178-WT-4</strain>
    </source>
</reference>
<sequence>MNKFRSSHLPLLACAVLLLGACVQSGSGGSGTLNLEQQVQQHDMQLKQLQPAQADAWNQLQAMRQELNILKGQMDDLQNVGGARALVERVNRHDAALRQVETSMALNLNLGDPLPAAPASAPMAAPQAVPMSGMSGDAGYGQPAQGGMPAGSPGYAAAVPEGTQPYQNGAAGQTQPAQAPAASTWGQPSPQPVVQAPQKDISLALFDAGVNAYNARKYEEAQRSFTDFLKNYKDHNLAPEAQYYLAECYFQRNQFADAALAYDTVIKKYPKSSRAPGAYLKQGISFSKLNQGAAAKARMQELIKKFPNSPEAARAKSFLKTNK</sequence>
<feature type="region of interest" description="Disordered" evidence="2">
    <location>
        <begin position="140"/>
        <end position="194"/>
    </location>
</feature>
<accession>A0A6L5XP20</accession>
<proteinExistence type="inferred from homology"/>
<evidence type="ECO:0000256" key="3">
    <source>
        <dbReference type="SAM" id="SignalP"/>
    </source>
</evidence>
<feature type="chain" id="PRO_5039942922" evidence="3">
    <location>
        <begin position="22"/>
        <end position="323"/>
    </location>
</feature>
<organism evidence="4 5">
    <name type="scientific">Desulfovibrio porci</name>
    <dbReference type="NCBI Taxonomy" id="2605782"/>
    <lineage>
        <taxon>Bacteria</taxon>
        <taxon>Pseudomonadati</taxon>
        <taxon>Thermodesulfobacteriota</taxon>
        <taxon>Desulfovibrionia</taxon>
        <taxon>Desulfovibrionales</taxon>
        <taxon>Desulfovibrionaceae</taxon>
        <taxon>Desulfovibrio</taxon>
    </lineage>
</organism>
<keyword evidence="5" id="KW-1185">Reference proteome</keyword>